<dbReference type="Proteomes" id="UP000693942">
    <property type="component" value="Unassembled WGS sequence"/>
</dbReference>
<comment type="caution">
    <text evidence="1">The sequence shown here is derived from an EMBL/GenBank/DDBJ whole genome shotgun (WGS) entry which is preliminary data.</text>
</comment>
<name>A0A8J5Q2E1_FUSOX</name>
<evidence type="ECO:0000313" key="2">
    <source>
        <dbReference type="Proteomes" id="UP000693942"/>
    </source>
</evidence>
<proteinExistence type="predicted"/>
<reference evidence="1" key="1">
    <citation type="submission" date="2021-04" db="EMBL/GenBank/DDBJ databases">
        <title>First draft genome resource for Brassicaceae pathogens Fusarium oxysporum f. sp. raphani and Fusarium oxysporum f. sp. rapae.</title>
        <authorList>
            <person name="Asai S."/>
        </authorList>
    </citation>
    <scope>NUCLEOTIDE SEQUENCE</scope>
    <source>
        <strain evidence="1">Tf1262</strain>
    </source>
</reference>
<dbReference type="EMBL" id="JAELUR010000005">
    <property type="protein sequence ID" value="KAG7431550.1"/>
    <property type="molecule type" value="Genomic_DNA"/>
</dbReference>
<dbReference type="AlphaFoldDB" id="A0A8J5Q2E1"/>
<accession>A0A8J5Q2E1</accession>
<gene>
    <name evidence="1" type="ORF">Forpi1262_v007608</name>
</gene>
<organism evidence="1 2">
    <name type="scientific">Fusarium oxysporum f. sp. raphani</name>
    <dbReference type="NCBI Taxonomy" id="96318"/>
    <lineage>
        <taxon>Eukaryota</taxon>
        <taxon>Fungi</taxon>
        <taxon>Dikarya</taxon>
        <taxon>Ascomycota</taxon>
        <taxon>Pezizomycotina</taxon>
        <taxon>Sordariomycetes</taxon>
        <taxon>Hypocreomycetidae</taxon>
        <taxon>Hypocreales</taxon>
        <taxon>Nectriaceae</taxon>
        <taxon>Fusarium</taxon>
        <taxon>Fusarium oxysporum species complex</taxon>
    </lineage>
</organism>
<protein>
    <submittedName>
        <fullName evidence="1">Uncharacterized protein</fullName>
    </submittedName>
</protein>
<sequence>MASAAETSDAYRHLGMIFYKRAIKYLQSDDVGKLKNDVAHGGPYSAMIGLLVPRLDGRRLYMTRISELDFQPQRKLIRTVRKSTRAS</sequence>
<evidence type="ECO:0000313" key="1">
    <source>
        <dbReference type="EMBL" id="KAG7431550.1"/>
    </source>
</evidence>